<dbReference type="InterPro" id="IPR006311">
    <property type="entry name" value="TAT_signal"/>
</dbReference>
<feature type="chain" id="PRO_5044327721" evidence="1">
    <location>
        <begin position="35"/>
        <end position="122"/>
    </location>
</feature>
<evidence type="ECO:0000256" key="1">
    <source>
        <dbReference type="SAM" id="SignalP"/>
    </source>
</evidence>
<reference evidence="2" key="1">
    <citation type="submission" date="2024-07" db="EMBL/GenBank/DDBJ databases">
        <authorList>
            <person name="Yu S.T."/>
        </authorList>
    </citation>
    <scope>NUCLEOTIDE SEQUENCE</scope>
    <source>
        <strain evidence="2">R44</strain>
    </source>
</reference>
<dbReference type="EMBL" id="CP163444">
    <property type="protein sequence ID" value="XDQ69032.1"/>
    <property type="molecule type" value="Genomic_DNA"/>
</dbReference>
<dbReference type="PROSITE" id="PS51318">
    <property type="entry name" value="TAT"/>
    <property type="match status" value="1"/>
</dbReference>
<feature type="signal peptide" evidence="1">
    <location>
        <begin position="1"/>
        <end position="34"/>
    </location>
</feature>
<proteinExistence type="predicted"/>
<dbReference type="RefSeq" id="WP_369141775.1">
    <property type="nucleotide sequence ID" value="NZ_CP163444.1"/>
</dbReference>
<keyword evidence="1" id="KW-0732">Signal</keyword>
<name>A0AB39SMT9_9ACTN</name>
<sequence>MTRTMRVRRLVAGGAASGLLGSGAALGMAGSATAAPAPTSVATTVVHHDDGDRHGHHDRCEWKKGHWEKKRVKHDTWHADRHDHHGKWLPGYGEHHHSYKWVYVSGHWDHVWVKGHWDCHHS</sequence>
<accession>A0AB39SMT9</accession>
<protein>
    <submittedName>
        <fullName evidence="2">Uncharacterized protein</fullName>
    </submittedName>
</protein>
<dbReference type="AlphaFoldDB" id="A0AB39SMT9"/>
<evidence type="ECO:0000313" key="2">
    <source>
        <dbReference type="EMBL" id="XDQ69032.1"/>
    </source>
</evidence>
<gene>
    <name evidence="2" type="ORF">AB5J54_00015</name>
</gene>
<organism evidence="2">
    <name type="scientific">Streptomyces sp. R44</name>
    <dbReference type="NCBI Taxonomy" id="3238633"/>
    <lineage>
        <taxon>Bacteria</taxon>
        <taxon>Bacillati</taxon>
        <taxon>Actinomycetota</taxon>
        <taxon>Actinomycetes</taxon>
        <taxon>Kitasatosporales</taxon>
        <taxon>Streptomycetaceae</taxon>
        <taxon>Streptomyces</taxon>
    </lineage>
</organism>